<feature type="region of interest" description="Disordered" evidence="1">
    <location>
        <begin position="1"/>
        <end position="136"/>
    </location>
</feature>
<feature type="compositionally biased region" description="Polar residues" evidence="1">
    <location>
        <begin position="68"/>
        <end position="81"/>
    </location>
</feature>
<sequence length="136" mass="14271">MSDLSRLLEDVYGDPGAHVDAPPPADPQSPPGPADWPTDGSLDDATEAWFAGQPGSGEHTSPDDDATALQQLPSAGGSTRGWSREDDDILPNRGGKHARRRGSASTPSVEPITGPTMAVLTAEGPAPTRRGRLRRR</sequence>
<evidence type="ECO:0000256" key="1">
    <source>
        <dbReference type="SAM" id="MobiDB-lite"/>
    </source>
</evidence>
<feature type="compositionally biased region" description="Pro residues" evidence="1">
    <location>
        <begin position="21"/>
        <end position="34"/>
    </location>
</feature>
<dbReference type="AlphaFoldDB" id="A0A6J4HCE3"/>
<gene>
    <name evidence="2" type="ORF">AVDCRST_MAG20-724</name>
</gene>
<accession>A0A6J4HCE3</accession>
<name>A0A6J4HCE3_9ACTN</name>
<proteinExistence type="predicted"/>
<organism evidence="2">
    <name type="scientific">uncultured Acidimicrobiales bacterium</name>
    <dbReference type="NCBI Taxonomy" id="310071"/>
    <lineage>
        <taxon>Bacteria</taxon>
        <taxon>Bacillati</taxon>
        <taxon>Actinomycetota</taxon>
        <taxon>Acidimicrobiia</taxon>
        <taxon>Acidimicrobiales</taxon>
        <taxon>environmental samples</taxon>
    </lineage>
</organism>
<dbReference type="EMBL" id="CADCSY010000027">
    <property type="protein sequence ID" value="CAA9220551.1"/>
    <property type="molecule type" value="Genomic_DNA"/>
</dbReference>
<evidence type="ECO:0000313" key="2">
    <source>
        <dbReference type="EMBL" id="CAA9220551.1"/>
    </source>
</evidence>
<protein>
    <submittedName>
        <fullName evidence="2">Uncharacterized protein</fullName>
    </submittedName>
</protein>
<reference evidence="2" key="1">
    <citation type="submission" date="2020-02" db="EMBL/GenBank/DDBJ databases">
        <authorList>
            <person name="Meier V. D."/>
        </authorList>
    </citation>
    <scope>NUCLEOTIDE SEQUENCE</scope>
    <source>
        <strain evidence="2">AVDCRST_MAG20</strain>
    </source>
</reference>